<dbReference type="AlphaFoldDB" id="A0AAV4AAU0"/>
<keyword evidence="2" id="KW-1185">Reference proteome</keyword>
<accession>A0AAV4AAU0</accession>
<name>A0AAV4AAU0_9GAST</name>
<dbReference type="Proteomes" id="UP000735302">
    <property type="component" value="Unassembled WGS sequence"/>
</dbReference>
<comment type="caution">
    <text evidence="1">The sequence shown here is derived from an EMBL/GenBank/DDBJ whole genome shotgun (WGS) entry which is preliminary data.</text>
</comment>
<protein>
    <recommendedName>
        <fullName evidence="3">Thiol oxidase</fullName>
    </recommendedName>
</protein>
<reference evidence="1 2" key="1">
    <citation type="journal article" date="2021" name="Elife">
        <title>Chloroplast acquisition without the gene transfer in kleptoplastic sea slugs, Plakobranchus ocellatus.</title>
        <authorList>
            <person name="Maeda T."/>
            <person name="Takahashi S."/>
            <person name="Yoshida T."/>
            <person name="Shimamura S."/>
            <person name="Takaki Y."/>
            <person name="Nagai Y."/>
            <person name="Toyoda A."/>
            <person name="Suzuki Y."/>
            <person name="Arimoto A."/>
            <person name="Ishii H."/>
            <person name="Satoh N."/>
            <person name="Nishiyama T."/>
            <person name="Hasebe M."/>
            <person name="Maruyama T."/>
            <person name="Minagawa J."/>
            <person name="Obokata J."/>
            <person name="Shigenobu S."/>
        </authorList>
    </citation>
    <scope>NUCLEOTIDE SEQUENCE [LARGE SCALE GENOMIC DNA]</scope>
</reference>
<evidence type="ECO:0000313" key="2">
    <source>
        <dbReference type="Proteomes" id="UP000735302"/>
    </source>
</evidence>
<evidence type="ECO:0008006" key="3">
    <source>
        <dbReference type="Google" id="ProtNLM"/>
    </source>
</evidence>
<proteinExistence type="predicted"/>
<gene>
    <name evidence="1" type="ORF">PoB_003061700</name>
</gene>
<organism evidence="1 2">
    <name type="scientific">Plakobranchus ocellatus</name>
    <dbReference type="NCBI Taxonomy" id="259542"/>
    <lineage>
        <taxon>Eukaryota</taxon>
        <taxon>Metazoa</taxon>
        <taxon>Spiralia</taxon>
        <taxon>Lophotrochozoa</taxon>
        <taxon>Mollusca</taxon>
        <taxon>Gastropoda</taxon>
        <taxon>Heterobranchia</taxon>
        <taxon>Euthyneura</taxon>
        <taxon>Panpulmonata</taxon>
        <taxon>Sacoglossa</taxon>
        <taxon>Placobranchoidea</taxon>
        <taxon>Plakobranchidae</taxon>
        <taxon>Plakobranchus</taxon>
    </lineage>
</organism>
<dbReference type="EMBL" id="BLXT01003735">
    <property type="protein sequence ID" value="GFO04112.1"/>
    <property type="molecule type" value="Genomic_DNA"/>
</dbReference>
<sequence length="76" mass="8544">MHNAFQAGHQASSWDLGHFFAALVWIFKDSPARREDFIELTGSAVFACEHCPHRWVENNEVAGQAVEICPAVQTFL</sequence>
<evidence type="ECO:0000313" key="1">
    <source>
        <dbReference type="EMBL" id="GFO04112.1"/>
    </source>
</evidence>